<dbReference type="Pfam" id="PF07525">
    <property type="entry name" value="SOCS_box"/>
    <property type="match status" value="1"/>
</dbReference>
<comment type="function">
    <text evidence="13">Substrate-recognition component of a cullin-5-RING E3 ubiquitin-protein ligase complex (ECS complex, also named CRL5 complex), which mediates the ubiquitination and subsequent proteasomal degradation of target proteins, such as DAB1 and IRS1. Specifically recognizes and binds phosphorylated proteins via its SH2 domain, promoting their ubiquitination. The ECS(SOCS7) complex acts as a key regulator of reelin signaling by mediating ubiquitination and degradation of phosphorylated DAB1 in the cortical plate of the developing cerebral cortex, thereby regulating neuron positioning during cortex development. Functions in insulin signaling and glucose homeostasis through IRS1 ubiquitination and subsequent proteasomal degradation. Also inhibits prolactin, growth hormone and leptin signaling by preventing STAT3 and STAT5 activation, sequestering them in the cytoplasm and reducing their binding to DNA.</text>
</comment>
<reference evidence="20" key="1">
    <citation type="submission" date="2025-08" db="UniProtKB">
        <authorList>
            <consortium name="Ensembl"/>
        </authorList>
    </citation>
    <scope>IDENTIFICATION</scope>
</reference>
<evidence type="ECO:0000256" key="2">
    <source>
        <dbReference type="ARBA" id="ARBA00004413"/>
    </source>
</evidence>
<dbReference type="InterPro" id="IPR037346">
    <property type="entry name" value="SOCS7_SOCS"/>
</dbReference>
<feature type="domain" description="SH2" evidence="18">
    <location>
        <begin position="580"/>
        <end position="689"/>
    </location>
</feature>
<dbReference type="InterPro" id="IPR001496">
    <property type="entry name" value="SOCS_box"/>
</dbReference>
<dbReference type="PROSITE" id="PS50225">
    <property type="entry name" value="SOCS"/>
    <property type="match status" value="1"/>
</dbReference>
<evidence type="ECO:0000256" key="10">
    <source>
        <dbReference type="ARBA" id="ARBA00022999"/>
    </source>
</evidence>
<feature type="region of interest" description="Disordered" evidence="17">
    <location>
        <begin position="539"/>
        <end position="558"/>
    </location>
</feature>
<feature type="compositionally biased region" description="Polar residues" evidence="17">
    <location>
        <begin position="386"/>
        <end position="396"/>
    </location>
</feature>
<dbReference type="CDD" id="cd10388">
    <property type="entry name" value="SH2_SOCS7"/>
    <property type="match status" value="1"/>
</dbReference>
<dbReference type="GO" id="GO:0005737">
    <property type="term" value="C:cytoplasm"/>
    <property type="evidence" value="ECO:0007669"/>
    <property type="project" value="UniProtKB-SubCell"/>
</dbReference>
<dbReference type="GO" id="GO:0046935">
    <property type="term" value="F:1-phosphatidylinositol-3-kinase regulator activity"/>
    <property type="evidence" value="ECO:0007669"/>
    <property type="project" value="TreeGrafter"/>
</dbReference>
<dbReference type="InterPro" id="IPR036036">
    <property type="entry name" value="SOCS_box-like_dom_sf"/>
</dbReference>
<keyword evidence="7" id="KW-0341">Growth regulation</keyword>
<accession>A0A8C8M577</accession>
<evidence type="ECO:0000256" key="3">
    <source>
        <dbReference type="ARBA" id="ARBA00004496"/>
    </source>
</evidence>
<protein>
    <recommendedName>
        <fullName evidence="15">Suppressor of cytokine signaling 7</fullName>
    </recommendedName>
</protein>
<evidence type="ECO:0000256" key="11">
    <source>
        <dbReference type="ARBA" id="ARBA00023136"/>
    </source>
</evidence>
<dbReference type="GO" id="GO:0005886">
    <property type="term" value="C:plasma membrane"/>
    <property type="evidence" value="ECO:0007669"/>
    <property type="project" value="UniProtKB-SubCell"/>
</dbReference>
<keyword evidence="8" id="KW-0734">Signal transduction inhibitor</keyword>
<name>A0A8C8M577_ONCTS</name>
<dbReference type="AlphaFoldDB" id="A0A8C8M577"/>
<feature type="domain" description="SOCS box" evidence="19">
    <location>
        <begin position="684"/>
        <end position="734"/>
    </location>
</feature>
<gene>
    <name evidence="20" type="primary">socs7</name>
</gene>
<dbReference type="SUPFAM" id="SSF55550">
    <property type="entry name" value="SH2 domain"/>
    <property type="match status" value="1"/>
</dbReference>
<evidence type="ECO:0000256" key="15">
    <source>
        <dbReference type="ARBA" id="ARBA00070642"/>
    </source>
</evidence>
<dbReference type="InterPro" id="IPR036860">
    <property type="entry name" value="SH2_dom_sf"/>
</dbReference>
<dbReference type="GeneTree" id="ENSGT00940000156314"/>
<keyword evidence="11" id="KW-0472">Membrane</keyword>
<dbReference type="SMART" id="SM00253">
    <property type="entry name" value="SOCS"/>
    <property type="match status" value="1"/>
</dbReference>
<dbReference type="SUPFAM" id="SSF158235">
    <property type="entry name" value="SOCS box-like"/>
    <property type="match status" value="1"/>
</dbReference>
<dbReference type="GO" id="GO:0016567">
    <property type="term" value="P:protein ubiquitination"/>
    <property type="evidence" value="ECO:0007669"/>
    <property type="project" value="UniProtKB-UniPathway"/>
</dbReference>
<keyword evidence="21" id="KW-1185">Reference proteome</keyword>
<evidence type="ECO:0000256" key="9">
    <source>
        <dbReference type="ARBA" id="ARBA00022786"/>
    </source>
</evidence>
<keyword evidence="12" id="KW-0539">Nucleus</keyword>
<dbReference type="CDD" id="cd03741">
    <property type="entry name" value="SOCS_SOCS7"/>
    <property type="match status" value="1"/>
</dbReference>
<evidence type="ECO:0000256" key="6">
    <source>
        <dbReference type="ARBA" id="ARBA00022490"/>
    </source>
</evidence>
<evidence type="ECO:0000313" key="21">
    <source>
        <dbReference type="Proteomes" id="UP000694402"/>
    </source>
</evidence>
<dbReference type="Ensembl" id="ENSOTST00005072027.2">
    <property type="protein sequence ID" value="ENSOTSP00005066321.2"/>
    <property type="gene ID" value="ENSOTSG00005031644.2"/>
</dbReference>
<evidence type="ECO:0000256" key="1">
    <source>
        <dbReference type="ARBA" id="ARBA00004123"/>
    </source>
</evidence>
<feature type="compositionally biased region" description="Polar residues" evidence="17">
    <location>
        <begin position="69"/>
        <end position="82"/>
    </location>
</feature>
<dbReference type="SMART" id="SM00252">
    <property type="entry name" value="SH2"/>
    <property type="match status" value="1"/>
</dbReference>
<dbReference type="GO" id="GO:0005942">
    <property type="term" value="C:phosphatidylinositol 3-kinase complex"/>
    <property type="evidence" value="ECO:0007669"/>
    <property type="project" value="TreeGrafter"/>
</dbReference>
<evidence type="ECO:0000256" key="14">
    <source>
        <dbReference type="ARBA" id="ARBA00062788"/>
    </source>
</evidence>
<dbReference type="Pfam" id="PF00017">
    <property type="entry name" value="SH2"/>
    <property type="match status" value="1"/>
</dbReference>
<evidence type="ECO:0000256" key="16">
    <source>
        <dbReference type="PROSITE-ProRule" id="PRU00191"/>
    </source>
</evidence>
<feature type="compositionally biased region" description="Pro residues" evidence="17">
    <location>
        <begin position="545"/>
        <end position="557"/>
    </location>
</feature>
<dbReference type="Proteomes" id="UP000694402">
    <property type="component" value="Unassembled WGS sequence"/>
</dbReference>
<dbReference type="UniPathway" id="UPA00143"/>
<evidence type="ECO:0000256" key="17">
    <source>
        <dbReference type="SAM" id="MobiDB-lite"/>
    </source>
</evidence>
<keyword evidence="9" id="KW-0833">Ubl conjugation pathway</keyword>
<comment type="subcellular location">
    <subcellularLocation>
        <location evidence="2">Cell membrane</location>
        <topology evidence="2">Peripheral membrane protein</topology>
        <orientation evidence="2">Cytoplasmic side</orientation>
    </subcellularLocation>
    <subcellularLocation>
        <location evidence="3">Cytoplasm</location>
    </subcellularLocation>
    <subcellularLocation>
        <location evidence="1">Nucleus</location>
    </subcellularLocation>
</comment>
<dbReference type="GO" id="GO:0009968">
    <property type="term" value="P:negative regulation of signal transduction"/>
    <property type="evidence" value="ECO:0007669"/>
    <property type="project" value="UniProtKB-KW"/>
</dbReference>
<evidence type="ECO:0000256" key="5">
    <source>
        <dbReference type="ARBA" id="ARBA00022475"/>
    </source>
</evidence>
<evidence type="ECO:0000256" key="12">
    <source>
        <dbReference type="ARBA" id="ARBA00023242"/>
    </source>
</evidence>
<feature type="region of interest" description="Disordered" evidence="17">
    <location>
        <begin position="66"/>
        <end position="96"/>
    </location>
</feature>
<evidence type="ECO:0000259" key="18">
    <source>
        <dbReference type="PROSITE" id="PS50001"/>
    </source>
</evidence>
<comment type="pathway">
    <text evidence="4">Protein modification; protein ubiquitination.</text>
</comment>
<reference evidence="20" key="2">
    <citation type="submission" date="2025-09" db="UniProtKB">
        <authorList>
            <consortium name="Ensembl"/>
        </authorList>
    </citation>
    <scope>IDENTIFICATION</scope>
</reference>
<dbReference type="SMART" id="SM00969">
    <property type="entry name" value="SOCS_box"/>
    <property type="match status" value="1"/>
</dbReference>
<keyword evidence="5" id="KW-1003">Cell membrane</keyword>
<feature type="region of interest" description="Disordered" evidence="17">
    <location>
        <begin position="358"/>
        <end position="453"/>
    </location>
</feature>
<evidence type="ECO:0000256" key="8">
    <source>
        <dbReference type="ARBA" id="ARBA00022700"/>
    </source>
</evidence>
<organism evidence="20 21">
    <name type="scientific">Oncorhynchus tshawytscha</name>
    <name type="common">Chinook salmon</name>
    <name type="synonym">Salmo tshawytscha</name>
    <dbReference type="NCBI Taxonomy" id="74940"/>
    <lineage>
        <taxon>Eukaryota</taxon>
        <taxon>Metazoa</taxon>
        <taxon>Chordata</taxon>
        <taxon>Craniata</taxon>
        <taxon>Vertebrata</taxon>
        <taxon>Euteleostomi</taxon>
        <taxon>Actinopterygii</taxon>
        <taxon>Neopterygii</taxon>
        <taxon>Teleostei</taxon>
        <taxon>Protacanthopterygii</taxon>
        <taxon>Salmoniformes</taxon>
        <taxon>Salmonidae</taxon>
        <taxon>Salmoninae</taxon>
        <taxon>Oncorhynchus</taxon>
    </lineage>
</organism>
<comment type="subunit">
    <text evidence="14">Substrate-recognition component of the ECS(SOCS7) complex, composed of SOCS7, CUL5, ELOB, ELOC and RNF7/RBX2. Interacts, via the third proline-rich region, with the second SH3 domain of the adapter protein NCK1. Also interacts with GRB2, INSR, PLCG1, SORBS3/vinexin, and phosphorylated STAT3 and STAT5. Interacts with SEPT6. Interacts with phosphorylated IRS4 and PIK3R1.</text>
</comment>
<keyword evidence="6" id="KW-0963">Cytoplasm</keyword>
<sequence length="761" mass="82309">MNNAQDMSPDFVLMRLVSAAEDDRLDEENGNLSSGGVVAGLGKEVLAHSNMKGVLEFARDPTTGLAHSGNLSSLNNAQQSGGTAAPDSGVMATKPSVSIPPPHSAMEAKGFEFAHRGGLRPQLLVFPNILRDGEGILECESDGRNQSRKHIGLDKTSGSVSDLTGGINNNTLSAGDAQQQNHLSQSWGLHPRVVLSTVAADIEGGELCHRHSLITNPSDWPPLRDKSNPFTMIESKWGCTTGELPDGPVFDLARRFGELGLGAVPKILFKDGAMPQCSCQGAHGPAPAGMGHGDDPTETSDALLVLEGLGTGDVARLGITGCPEDDSDESRARRVQKMSGAFSLSSFQAELTRQMEGVAGEPCPSAHGDAQVCSLHGNVPNPTQPSPGDTEQNPEVSTLPGASAATPSSDRPVSPTPSQASTPRKRADKCVSEPRTPTGQVEKTLKVPGKSRKGSLKIRLSKLFRTKSCSGSNSLLDKRPSVAYSISSAGSLTDMASGSGGEHDVDSQPQMTRAQSAFSPASFAPFTDAFLRALPHSTSSQLLSAPPPSRLAPPPRLCPLRRPEASNFTASLRELEKCGWYWGPMNWEDAEMKLKGKPDGAFLVRDSSDPRYILSLSFRSQGVTHHTRMEHYRGTFSLWCHPKFEDRCHSVVEFIERAIMHSKNGKFLYFLRSRVPGLPPTPVQLLYPVSRFSNVKSLQHLCRFCIRQMVRIDHIQELPLPKPLIMYLRKFYYYDAEEEMYLSIKSIRPGAGVEKEAESQT</sequence>
<evidence type="ECO:0000256" key="4">
    <source>
        <dbReference type="ARBA" id="ARBA00004906"/>
    </source>
</evidence>
<dbReference type="Gene3D" id="3.30.505.10">
    <property type="entry name" value="SH2 domain"/>
    <property type="match status" value="1"/>
</dbReference>
<dbReference type="GO" id="GO:0005634">
    <property type="term" value="C:nucleus"/>
    <property type="evidence" value="ECO:0007669"/>
    <property type="project" value="UniProtKB-SubCell"/>
</dbReference>
<dbReference type="GO" id="GO:0046854">
    <property type="term" value="P:phosphatidylinositol phosphate biosynthetic process"/>
    <property type="evidence" value="ECO:0007669"/>
    <property type="project" value="TreeGrafter"/>
</dbReference>
<evidence type="ECO:0000256" key="13">
    <source>
        <dbReference type="ARBA" id="ARBA00059017"/>
    </source>
</evidence>
<dbReference type="GO" id="GO:0035556">
    <property type="term" value="P:intracellular signal transduction"/>
    <property type="evidence" value="ECO:0007669"/>
    <property type="project" value="InterPro"/>
</dbReference>
<dbReference type="PROSITE" id="PS50001">
    <property type="entry name" value="SH2"/>
    <property type="match status" value="1"/>
</dbReference>
<dbReference type="PANTHER" id="PTHR10155:SF5">
    <property type="entry name" value="SUPPRESSOR OF CYTOKINE SIGNALING 7"/>
    <property type="match status" value="1"/>
</dbReference>
<dbReference type="InterPro" id="IPR000980">
    <property type="entry name" value="SH2"/>
</dbReference>
<dbReference type="InterPro" id="IPR035866">
    <property type="entry name" value="SOCS7_SH2"/>
</dbReference>
<feature type="region of interest" description="Disordered" evidence="17">
    <location>
        <begin position="316"/>
        <end position="336"/>
    </location>
</feature>
<proteinExistence type="predicted"/>
<evidence type="ECO:0000313" key="20">
    <source>
        <dbReference type="Ensembl" id="ENSOTSP00005066321.2"/>
    </source>
</evidence>
<dbReference type="FunFam" id="3.30.505.10:FF:000029">
    <property type="entry name" value="Suppressor of cytokine signaling 7"/>
    <property type="match status" value="1"/>
</dbReference>
<keyword evidence="10 16" id="KW-0727">SH2 domain</keyword>
<feature type="compositionally biased region" description="Polar residues" evidence="17">
    <location>
        <begin position="405"/>
        <end position="422"/>
    </location>
</feature>
<evidence type="ECO:0000259" key="19">
    <source>
        <dbReference type="PROSITE" id="PS50225"/>
    </source>
</evidence>
<evidence type="ECO:0000256" key="7">
    <source>
        <dbReference type="ARBA" id="ARBA00022604"/>
    </source>
</evidence>
<dbReference type="PANTHER" id="PTHR10155">
    <property type="entry name" value="PHOSPHATIDYLINOSITOL 3-KINASE REGULATORY SUBUNIT"/>
    <property type="match status" value="1"/>
</dbReference>